<dbReference type="Gene3D" id="1.10.287.110">
    <property type="entry name" value="DnaJ domain"/>
    <property type="match status" value="1"/>
</dbReference>
<gene>
    <name evidence="4" type="ORF">SHELI_v1c07970</name>
</gene>
<dbReference type="SUPFAM" id="SSF46565">
    <property type="entry name" value="Chaperone J-domain"/>
    <property type="match status" value="1"/>
</dbReference>
<evidence type="ECO:0000313" key="5">
    <source>
        <dbReference type="Proteomes" id="UP000094378"/>
    </source>
</evidence>
<protein>
    <recommendedName>
        <fullName evidence="3">J domain-containing protein</fullName>
    </recommendedName>
</protein>
<proteinExistence type="predicted"/>
<keyword evidence="2" id="KW-1133">Transmembrane helix</keyword>
<reference evidence="4 5" key="1">
    <citation type="submission" date="2016-08" db="EMBL/GenBank/DDBJ databases">
        <title>Complete genome sequence of Spiroplasma helicoides TABS-2 (DSM 22551).</title>
        <authorList>
            <person name="Shen W.-Y."/>
            <person name="Lo W.-S."/>
            <person name="Lai Y.-C."/>
            <person name="Kuo C.-H."/>
        </authorList>
    </citation>
    <scope>NUCLEOTIDE SEQUENCE [LARGE SCALE GENOMIC DNA]</scope>
    <source>
        <strain evidence="4 5">TABS-2</strain>
    </source>
</reference>
<dbReference type="InterPro" id="IPR050817">
    <property type="entry name" value="DjlA_DnaK_co-chaperone"/>
</dbReference>
<feature type="domain" description="J" evidence="3">
    <location>
        <begin position="82"/>
        <end position="141"/>
    </location>
</feature>
<accession>A0A1B3SLC9</accession>
<name>A0A1B3SLC9_9MOLU</name>
<sequence length="141" mass="16826">MEDILRIIFRILYYIFIWIFIDFIFGMIFGGNRRSNRKRQEQDDYYNQSSSNNSNNANYNQSGQNEWYNNQEQFTSVDPLLEHYKTLGLTEKATDDEIKKKYRMLAKKYHPDKNSGSKAQEEMAKINNAYDAIMASRKIKH</sequence>
<dbReference type="Proteomes" id="UP000094378">
    <property type="component" value="Chromosome"/>
</dbReference>
<evidence type="ECO:0000256" key="1">
    <source>
        <dbReference type="SAM" id="MobiDB-lite"/>
    </source>
</evidence>
<dbReference type="STRING" id="216938.SHELI_v1c07970"/>
<keyword evidence="2" id="KW-0472">Membrane</keyword>
<dbReference type="AlphaFoldDB" id="A0A1B3SLC9"/>
<keyword evidence="2" id="KW-0812">Transmembrane</keyword>
<dbReference type="PANTHER" id="PTHR24074">
    <property type="entry name" value="CO-CHAPERONE PROTEIN DJLA"/>
    <property type="match status" value="1"/>
</dbReference>
<dbReference type="KEGG" id="shj:SHELI_v1c07970"/>
<evidence type="ECO:0000313" key="4">
    <source>
        <dbReference type="EMBL" id="AOG60746.1"/>
    </source>
</evidence>
<feature type="compositionally biased region" description="Low complexity" evidence="1">
    <location>
        <begin position="45"/>
        <end position="65"/>
    </location>
</feature>
<dbReference type="SMART" id="SM00271">
    <property type="entry name" value="DnaJ"/>
    <property type="match status" value="1"/>
</dbReference>
<evidence type="ECO:0000259" key="3">
    <source>
        <dbReference type="PROSITE" id="PS50076"/>
    </source>
</evidence>
<dbReference type="CDD" id="cd06257">
    <property type="entry name" value="DnaJ"/>
    <property type="match status" value="1"/>
</dbReference>
<feature type="region of interest" description="Disordered" evidence="1">
    <location>
        <begin position="38"/>
        <end position="65"/>
    </location>
</feature>
<dbReference type="InterPro" id="IPR036869">
    <property type="entry name" value="J_dom_sf"/>
</dbReference>
<feature type="transmembrane region" description="Helical" evidence="2">
    <location>
        <begin position="12"/>
        <end position="30"/>
    </location>
</feature>
<dbReference type="Pfam" id="PF00226">
    <property type="entry name" value="DnaJ"/>
    <property type="match status" value="1"/>
</dbReference>
<dbReference type="PROSITE" id="PS50076">
    <property type="entry name" value="DNAJ_2"/>
    <property type="match status" value="1"/>
</dbReference>
<keyword evidence="5" id="KW-1185">Reference proteome</keyword>
<dbReference type="EMBL" id="CP017015">
    <property type="protein sequence ID" value="AOG60746.1"/>
    <property type="molecule type" value="Genomic_DNA"/>
</dbReference>
<evidence type="ECO:0000256" key="2">
    <source>
        <dbReference type="SAM" id="Phobius"/>
    </source>
</evidence>
<organism evidence="4 5">
    <name type="scientific">Spiroplasma helicoides</name>
    <dbReference type="NCBI Taxonomy" id="216938"/>
    <lineage>
        <taxon>Bacteria</taxon>
        <taxon>Bacillati</taxon>
        <taxon>Mycoplasmatota</taxon>
        <taxon>Mollicutes</taxon>
        <taxon>Entomoplasmatales</taxon>
        <taxon>Spiroplasmataceae</taxon>
        <taxon>Spiroplasma</taxon>
    </lineage>
</organism>
<dbReference type="RefSeq" id="WP_069116919.1">
    <property type="nucleotide sequence ID" value="NZ_CP017015.1"/>
</dbReference>
<dbReference type="InterPro" id="IPR001623">
    <property type="entry name" value="DnaJ_domain"/>
</dbReference>
<dbReference type="PRINTS" id="PR00625">
    <property type="entry name" value="JDOMAIN"/>
</dbReference>